<organism evidence="2 3">
    <name type="scientific">Mesorhabditis spiculigera</name>
    <dbReference type="NCBI Taxonomy" id="96644"/>
    <lineage>
        <taxon>Eukaryota</taxon>
        <taxon>Metazoa</taxon>
        <taxon>Ecdysozoa</taxon>
        <taxon>Nematoda</taxon>
        <taxon>Chromadorea</taxon>
        <taxon>Rhabditida</taxon>
        <taxon>Rhabditina</taxon>
        <taxon>Rhabditomorpha</taxon>
        <taxon>Rhabditoidea</taxon>
        <taxon>Rhabditidae</taxon>
        <taxon>Mesorhabditinae</taxon>
        <taxon>Mesorhabditis</taxon>
    </lineage>
</organism>
<gene>
    <name evidence="2" type="ORF">MSPICULIGERA_LOCUS23825</name>
</gene>
<dbReference type="GO" id="GO:0000175">
    <property type="term" value="F:3'-5'-RNA exonuclease activity"/>
    <property type="evidence" value="ECO:0007669"/>
    <property type="project" value="TreeGrafter"/>
</dbReference>
<dbReference type="GO" id="GO:0034472">
    <property type="term" value="P:snRNA 3'-end processing"/>
    <property type="evidence" value="ECO:0007669"/>
    <property type="project" value="TreeGrafter"/>
</dbReference>
<keyword evidence="3" id="KW-1185">Reference proteome</keyword>
<feature type="non-terminal residue" evidence="2">
    <location>
        <position position="477"/>
    </location>
</feature>
<evidence type="ECO:0008006" key="4">
    <source>
        <dbReference type="Google" id="ProtNLM"/>
    </source>
</evidence>
<evidence type="ECO:0000256" key="1">
    <source>
        <dbReference type="ARBA" id="ARBA00008372"/>
    </source>
</evidence>
<dbReference type="PANTHER" id="PTHR15092">
    <property type="entry name" value="POLY A -SPECIFIC RIBONUCLEASE/TARGET OF EGR1, MEMBER 1"/>
    <property type="match status" value="1"/>
</dbReference>
<proteinExistence type="inferred from homology"/>
<dbReference type="GO" id="GO:0017069">
    <property type="term" value="F:snRNA binding"/>
    <property type="evidence" value="ECO:0007669"/>
    <property type="project" value="TreeGrafter"/>
</dbReference>
<dbReference type="Gene3D" id="3.30.420.10">
    <property type="entry name" value="Ribonuclease H-like superfamily/Ribonuclease H"/>
    <property type="match status" value="1"/>
</dbReference>
<protein>
    <recommendedName>
        <fullName evidence="4">Target of EGR1 protein 1</fullName>
    </recommendedName>
</protein>
<accession>A0AA36GCA6</accession>
<evidence type="ECO:0000313" key="3">
    <source>
        <dbReference type="Proteomes" id="UP001177023"/>
    </source>
</evidence>
<comment type="similarity">
    <text evidence="1">Belongs to the CAF1 family.</text>
</comment>
<dbReference type="SUPFAM" id="SSF53098">
    <property type="entry name" value="Ribonuclease H-like"/>
    <property type="match status" value="1"/>
</dbReference>
<dbReference type="InterPro" id="IPR012337">
    <property type="entry name" value="RNaseH-like_sf"/>
</dbReference>
<dbReference type="InterPro" id="IPR006941">
    <property type="entry name" value="RNase_CAF1"/>
</dbReference>
<dbReference type="Pfam" id="PF04857">
    <property type="entry name" value="CAF1"/>
    <property type="match status" value="1"/>
</dbReference>
<dbReference type="InterPro" id="IPR036397">
    <property type="entry name" value="RNaseH_sf"/>
</dbReference>
<reference evidence="2" key="1">
    <citation type="submission" date="2023-06" db="EMBL/GenBank/DDBJ databases">
        <authorList>
            <person name="Delattre M."/>
        </authorList>
    </citation>
    <scope>NUCLEOTIDE SEQUENCE</scope>
    <source>
        <strain evidence="2">AF72</strain>
    </source>
</reference>
<dbReference type="InterPro" id="IPR051181">
    <property type="entry name" value="CAF1_poly(A)_ribonucleases"/>
</dbReference>
<dbReference type="AlphaFoldDB" id="A0AA36GCA6"/>
<dbReference type="GO" id="GO:0015030">
    <property type="term" value="C:Cajal body"/>
    <property type="evidence" value="ECO:0007669"/>
    <property type="project" value="TreeGrafter"/>
</dbReference>
<dbReference type="PANTHER" id="PTHR15092:SF37">
    <property type="entry name" value="TARGET OF EGR1 PROTEIN 1"/>
    <property type="match status" value="1"/>
</dbReference>
<dbReference type="EMBL" id="CATQJA010002706">
    <property type="protein sequence ID" value="CAJ0585815.1"/>
    <property type="molecule type" value="Genomic_DNA"/>
</dbReference>
<evidence type="ECO:0000313" key="2">
    <source>
        <dbReference type="EMBL" id="CAJ0585815.1"/>
    </source>
</evidence>
<dbReference type="Proteomes" id="UP001177023">
    <property type="component" value="Unassembled WGS sequence"/>
</dbReference>
<sequence length="477" mass="54395">MDDAPGNQDRADLMNFSEIPVFELRKENFEKILPYLLVCIKEADLVALDLEMSGLGPHGTRSKDTEQRYAAFRESAATRGILSLGIATFKNTEADEEGKVLKYQSHVFNILTYPNTPFTIEPGAMEFLVRHGFDFNKVVGQGVMYHPQKFDKDCPLRRIFTTILLARKPVALHNGWLDMCFLYQQLYTPLPEKLKDFLAALSELFPPESALIDSKYLAEYTTRMKGSFLEYVFRRCQRDNVYEAFKNRACIEVHFPEVAKLMRAMRKSLETTNCALPQDFPDHVIPVDLKTHVCQQYVQHGFCRTKGCTKLHDVDFALDIETMAAMKGRKRRIKRYEHITSSVKTSVEDEDKAEVSVVSCTVILANAAPPAKRTATVAEVTERKPRIAVHGSHRAGVDAFMTGFSVLFQDRMSLLRTRKFNPENLSMFPLSGKPFPLKVLKENQAELPDDHVIRFKHIQKDRVALDEVPSNSMAMEE</sequence>
<comment type="caution">
    <text evidence="2">The sequence shown here is derived from an EMBL/GenBank/DDBJ whole genome shotgun (WGS) entry which is preliminary data.</text>
</comment>
<name>A0AA36GCA6_9BILA</name>